<proteinExistence type="predicted"/>
<accession>A0A6A4QA07</accession>
<keyword evidence="1" id="KW-0812">Transmembrane</keyword>
<keyword evidence="1" id="KW-0472">Membrane</keyword>
<sequence length="65" mass="7997">MRAVYKSGTHMEVFCWYFWVFTNTTSTHTFYCIIFLTSYFYYVLHDIKLPTYVLHDIKLTFISEY</sequence>
<keyword evidence="3" id="KW-1185">Reference proteome</keyword>
<reference evidence="3" key="1">
    <citation type="journal article" date="2020" name="Nat. Commun.">
        <title>Genome sequence of the cluster root forming white lupin.</title>
        <authorList>
            <person name="Hufnagel B."/>
            <person name="Marques A."/>
            <person name="Soriano A."/>
            <person name="Marques L."/>
            <person name="Divol F."/>
            <person name="Doumas P."/>
            <person name="Sallet E."/>
            <person name="Mancinotti D."/>
            <person name="Carrere S."/>
            <person name="Marande W."/>
            <person name="Arribat S."/>
            <person name="Keller J."/>
            <person name="Huneau C."/>
            <person name="Blein T."/>
            <person name="Aime D."/>
            <person name="Laguerre M."/>
            <person name="Taylor J."/>
            <person name="Schubert V."/>
            <person name="Nelson M."/>
            <person name="Geu-Flores F."/>
            <person name="Crespi M."/>
            <person name="Gallardo-Guerrero K."/>
            <person name="Delaux P.-M."/>
            <person name="Salse J."/>
            <person name="Berges H."/>
            <person name="Guyot R."/>
            <person name="Gouzy J."/>
            <person name="Peret B."/>
        </authorList>
    </citation>
    <scope>NUCLEOTIDE SEQUENCE [LARGE SCALE GENOMIC DNA]</scope>
    <source>
        <strain evidence="3">cv. Amiga</strain>
    </source>
</reference>
<dbReference type="Proteomes" id="UP000447434">
    <property type="component" value="Chromosome 7"/>
</dbReference>
<feature type="transmembrane region" description="Helical" evidence="1">
    <location>
        <begin position="16"/>
        <end position="42"/>
    </location>
</feature>
<evidence type="ECO:0000256" key="1">
    <source>
        <dbReference type="SAM" id="Phobius"/>
    </source>
</evidence>
<keyword evidence="1" id="KW-1133">Transmembrane helix</keyword>
<protein>
    <submittedName>
        <fullName evidence="2">Uncharacterized protein</fullName>
    </submittedName>
</protein>
<dbReference type="EMBL" id="WOCE01000007">
    <property type="protein sequence ID" value="KAE9610777.1"/>
    <property type="molecule type" value="Genomic_DNA"/>
</dbReference>
<dbReference type="AlphaFoldDB" id="A0A6A4QA07"/>
<evidence type="ECO:0000313" key="2">
    <source>
        <dbReference type="EMBL" id="KAE9610777.1"/>
    </source>
</evidence>
<organism evidence="2 3">
    <name type="scientific">Lupinus albus</name>
    <name type="common">White lupine</name>
    <name type="synonym">Lupinus termis</name>
    <dbReference type="NCBI Taxonomy" id="3870"/>
    <lineage>
        <taxon>Eukaryota</taxon>
        <taxon>Viridiplantae</taxon>
        <taxon>Streptophyta</taxon>
        <taxon>Embryophyta</taxon>
        <taxon>Tracheophyta</taxon>
        <taxon>Spermatophyta</taxon>
        <taxon>Magnoliopsida</taxon>
        <taxon>eudicotyledons</taxon>
        <taxon>Gunneridae</taxon>
        <taxon>Pentapetalae</taxon>
        <taxon>rosids</taxon>
        <taxon>fabids</taxon>
        <taxon>Fabales</taxon>
        <taxon>Fabaceae</taxon>
        <taxon>Papilionoideae</taxon>
        <taxon>50 kb inversion clade</taxon>
        <taxon>genistoids sensu lato</taxon>
        <taxon>core genistoids</taxon>
        <taxon>Genisteae</taxon>
        <taxon>Lupinus</taxon>
    </lineage>
</organism>
<comment type="caution">
    <text evidence="2">The sequence shown here is derived from an EMBL/GenBank/DDBJ whole genome shotgun (WGS) entry which is preliminary data.</text>
</comment>
<evidence type="ECO:0000313" key="3">
    <source>
        <dbReference type="Proteomes" id="UP000447434"/>
    </source>
</evidence>
<name>A0A6A4QA07_LUPAL</name>
<gene>
    <name evidence="2" type="ORF">Lalb_Chr07g0190211</name>
</gene>